<feature type="signal peptide" evidence="1">
    <location>
        <begin position="1"/>
        <end position="20"/>
    </location>
</feature>
<proteinExistence type="predicted"/>
<organism evidence="3 4">
    <name type="scientific">Melanomma pulvis-pyrius CBS 109.77</name>
    <dbReference type="NCBI Taxonomy" id="1314802"/>
    <lineage>
        <taxon>Eukaryota</taxon>
        <taxon>Fungi</taxon>
        <taxon>Dikarya</taxon>
        <taxon>Ascomycota</taxon>
        <taxon>Pezizomycotina</taxon>
        <taxon>Dothideomycetes</taxon>
        <taxon>Pleosporomycetidae</taxon>
        <taxon>Pleosporales</taxon>
        <taxon>Melanommataceae</taxon>
        <taxon>Melanomma</taxon>
    </lineage>
</organism>
<evidence type="ECO:0000313" key="3">
    <source>
        <dbReference type="EMBL" id="KAF2787483.1"/>
    </source>
</evidence>
<gene>
    <name evidence="3" type="ORF">K505DRAFT_125546</name>
</gene>
<feature type="chain" id="PRO_5025501326" description="DUF7580 domain-containing protein" evidence="1">
    <location>
        <begin position="21"/>
        <end position="562"/>
    </location>
</feature>
<dbReference type="AlphaFoldDB" id="A0A6A6WU70"/>
<dbReference type="OrthoDB" id="3565018at2759"/>
<dbReference type="PANTHER" id="PTHR35186:SF4">
    <property type="entry name" value="PRION-INHIBITION AND PROPAGATION HELO DOMAIN-CONTAINING PROTEIN"/>
    <property type="match status" value="1"/>
</dbReference>
<sequence>MSGFEVAGVVLGTLPLLISALEHYSDGISTIKGMHKYEGVFEHLHASLVTSLAIYRNACEELLSPLALPDSQLYDLLEKIDDHCWTDPTLNASVRNRLGTNYLPFQSSVKQLNKRIKLLGRKLKLEKDFRAPWVSQTGVVDEQTRDRFFKNPINRIKGGFNSEKYKQQLSSLDEDINRIVTLTSGAIALEPLRLERKRKADTAYWIQFRQNAERLYEALDSRWSSSCACQRTHQANLRLEMRSGLEPDHSPTFKVLFSFETNIPVAALPFNWRAAEIRQTDTVSSVLRKPRSGPVIPRIHIQPALIKAESHWNHCLPSASKITNLCHALVSARANSHSTCCIGVLDDAAFQHHIHSIQLPVPKTASITLRDILLNHTPTGFHVKEKCSLAFTLASAVLHLHDTPWLEESWSMNDIHIMGRKSILSDQPYLSKNFSPSSSTTTSPPTMQRLRIIKNSIIFALGVALLEISYGNSLSTFETPEDLDQGKRTVWTDSSIAYRLTEGLYMRELPNFADAARRCIHCNFDSSVYDLNNDDFRERFYQGVIVPLQKDYDYAMGSRGKP</sequence>
<dbReference type="EMBL" id="MU002314">
    <property type="protein sequence ID" value="KAF2787483.1"/>
    <property type="molecule type" value="Genomic_DNA"/>
</dbReference>
<evidence type="ECO:0000313" key="4">
    <source>
        <dbReference type="Proteomes" id="UP000799757"/>
    </source>
</evidence>
<protein>
    <recommendedName>
        <fullName evidence="2">DUF7580 domain-containing protein</fullName>
    </recommendedName>
</protein>
<dbReference type="InterPro" id="IPR056002">
    <property type="entry name" value="DUF7580"/>
</dbReference>
<accession>A0A6A6WU70</accession>
<dbReference type="Pfam" id="PF24476">
    <property type="entry name" value="DUF7580"/>
    <property type="match status" value="1"/>
</dbReference>
<keyword evidence="1" id="KW-0732">Signal</keyword>
<reference evidence="3" key="1">
    <citation type="journal article" date="2020" name="Stud. Mycol.">
        <title>101 Dothideomycetes genomes: a test case for predicting lifestyles and emergence of pathogens.</title>
        <authorList>
            <person name="Haridas S."/>
            <person name="Albert R."/>
            <person name="Binder M."/>
            <person name="Bloem J."/>
            <person name="Labutti K."/>
            <person name="Salamov A."/>
            <person name="Andreopoulos B."/>
            <person name="Baker S."/>
            <person name="Barry K."/>
            <person name="Bills G."/>
            <person name="Bluhm B."/>
            <person name="Cannon C."/>
            <person name="Castanera R."/>
            <person name="Culley D."/>
            <person name="Daum C."/>
            <person name="Ezra D."/>
            <person name="Gonzalez J."/>
            <person name="Henrissat B."/>
            <person name="Kuo A."/>
            <person name="Liang C."/>
            <person name="Lipzen A."/>
            <person name="Lutzoni F."/>
            <person name="Magnuson J."/>
            <person name="Mondo S."/>
            <person name="Nolan M."/>
            <person name="Ohm R."/>
            <person name="Pangilinan J."/>
            <person name="Park H.-J."/>
            <person name="Ramirez L."/>
            <person name="Alfaro M."/>
            <person name="Sun H."/>
            <person name="Tritt A."/>
            <person name="Yoshinaga Y."/>
            <person name="Zwiers L.-H."/>
            <person name="Turgeon B."/>
            <person name="Goodwin S."/>
            <person name="Spatafora J."/>
            <person name="Crous P."/>
            <person name="Grigoriev I."/>
        </authorList>
    </citation>
    <scope>NUCLEOTIDE SEQUENCE</scope>
    <source>
        <strain evidence="3">CBS 109.77</strain>
    </source>
</reference>
<feature type="domain" description="DUF7580" evidence="2">
    <location>
        <begin position="207"/>
        <end position="552"/>
    </location>
</feature>
<keyword evidence="4" id="KW-1185">Reference proteome</keyword>
<name>A0A6A6WU70_9PLEO</name>
<evidence type="ECO:0000256" key="1">
    <source>
        <dbReference type="SAM" id="SignalP"/>
    </source>
</evidence>
<evidence type="ECO:0000259" key="2">
    <source>
        <dbReference type="Pfam" id="PF24476"/>
    </source>
</evidence>
<dbReference type="PANTHER" id="PTHR35186">
    <property type="entry name" value="ANK_REP_REGION DOMAIN-CONTAINING PROTEIN"/>
    <property type="match status" value="1"/>
</dbReference>
<dbReference type="Proteomes" id="UP000799757">
    <property type="component" value="Unassembled WGS sequence"/>
</dbReference>